<dbReference type="STRING" id="1230383.A0A1M8A8T4"/>
<feature type="compositionally biased region" description="Low complexity" evidence="1">
    <location>
        <begin position="167"/>
        <end position="179"/>
    </location>
</feature>
<dbReference type="EMBL" id="LT671825">
    <property type="protein sequence ID" value="SHO78829.1"/>
    <property type="molecule type" value="Genomic_DNA"/>
</dbReference>
<organism evidence="2 3">
    <name type="scientific">Malassezia sympodialis (strain ATCC 42132)</name>
    <name type="common">Atopic eczema-associated yeast</name>
    <dbReference type="NCBI Taxonomy" id="1230383"/>
    <lineage>
        <taxon>Eukaryota</taxon>
        <taxon>Fungi</taxon>
        <taxon>Dikarya</taxon>
        <taxon>Basidiomycota</taxon>
        <taxon>Ustilaginomycotina</taxon>
        <taxon>Malasseziomycetes</taxon>
        <taxon>Malasseziales</taxon>
        <taxon>Malasseziaceae</taxon>
        <taxon>Malassezia</taxon>
    </lineage>
</organism>
<feature type="region of interest" description="Disordered" evidence="1">
    <location>
        <begin position="1"/>
        <end position="41"/>
    </location>
</feature>
<dbReference type="Proteomes" id="UP000186303">
    <property type="component" value="Chromosome 5"/>
</dbReference>
<protein>
    <submittedName>
        <fullName evidence="2">Uncharacterized protein</fullName>
    </submittedName>
</protein>
<gene>
    <name evidence="2" type="ORF">MSYG_3177</name>
</gene>
<dbReference type="OrthoDB" id="3365958at2759"/>
<keyword evidence="3" id="KW-1185">Reference proteome</keyword>
<feature type="compositionally biased region" description="Basic residues" evidence="1">
    <location>
        <begin position="155"/>
        <end position="164"/>
    </location>
</feature>
<reference evidence="3" key="1">
    <citation type="journal article" date="2017" name="Nucleic Acids Res.">
        <title>Proteogenomics produces comprehensive and highly accurate protein-coding gene annotation in a complete genome assembly of Malassezia sympodialis.</title>
        <authorList>
            <person name="Zhu Y."/>
            <person name="Engstroem P.G."/>
            <person name="Tellgren-Roth C."/>
            <person name="Baudo C.D."/>
            <person name="Kennell J.C."/>
            <person name="Sun S."/>
            <person name="Billmyre R.B."/>
            <person name="Schroeder M.S."/>
            <person name="Andersson A."/>
            <person name="Holm T."/>
            <person name="Sigurgeirsson B."/>
            <person name="Wu G."/>
            <person name="Sankaranarayanan S.R."/>
            <person name="Siddharthan R."/>
            <person name="Sanyal K."/>
            <person name="Lundeberg J."/>
            <person name="Nystedt B."/>
            <person name="Boekhout T."/>
            <person name="Dawson T.L. Jr."/>
            <person name="Heitman J."/>
            <person name="Scheynius A."/>
            <person name="Lehtioe J."/>
        </authorList>
    </citation>
    <scope>NUCLEOTIDE SEQUENCE [LARGE SCALE GENOMIC DNA]</scope>
    <source>
        <strain evidence="3">ATCC 42132</strain>
    </source>
</reference>
<dbReference type="OMA" id="PSEWSRW"/>
<evidence type="ECO:0000256" key="1">
    <source>
        <dbReference type="SAM" id="MobiDB-lite"/>
    </source>
</evidence>
<dbReference type="VEuPathDB" id="FungiDB:MSYG_3177"/>
<feature type="compositionally biased region" description="Basic and acidic residues" evidence="1">
    <location>
        <begin position="212"/>
        <end position="257"/>
    </location>
</feature>
<accession>A0A1M8A8T4</accession>
<feature type="region of interest" description="Disordered" evidence="1">
    <location>
        <begin position="154"/>
        <end position="318"/>
    </location>
</feature>
<proteinExistence type="predicted"/>
<feature type="compositionally biased region" description="Acidic residues" evidence="1">
    <location>
        <begin position="108"/>
        <end position="118"/>
    </location>
</feature>
<feature type="region of interest" description="Disordered" evidence="1">
    <location>
        <begin position="91"/>
        <end position="125"/>
    </location>
</feature>
<feature type="compositionally biased region" description="Low complexity" evidence="1">
    <location>
        <begin position="11"/>
        <end position="24"/>
    </location>
</feature>
<name>A0A1M8A8T4_MALS4</name>
<feature type="compositionally biased region" description="Basic and acidic residues" evidence="1">
    <location>
        <begin position="289"/>
        <end position="304"/>
    </location>
</feature>
<dbReference type="AlphaFoldDB" id="A0A1M8A8T4"/>
<evidence type="ECO:0000313" key="2">
    <source>
        <dbReference type="EMBL" id="SHO78829.1"/>
    </source>
</evidence>
<feature type="compositionally biased region" description="Pro residues" evidence="1">
    <location>
        <begin position="1"/>
        <end position="10"/>
    </location>
</feature>
<evidence type="ECO:0000313" key="3">
    <source>
        <dbReference type="Proteomes" id="UP000186303"/>
    </source>
</evidence>
<sequence length="318" mass="34582">MDPRACPPPDAGAARAQDRAAAAPRQDDALHMRPRHVHADAASASYVDRAALRRTGGAAAPTHLDAWDARAQAAGRTKGLDLELLAQERARIAQEAAKEPTPPPESATDGDEALDAALEEGRRAQERAREIAERIAAARAKFRRVGEEPDVIYVHGKKMRRKRKAEAPAPATAAQRSPPKSAQPPAFAVQVDDADDDIFGEADVWGGLSDDDAGRAPEPTDPREAESPTERPRKHRWVPEAHEEAAHEEASPREASPHEASPPNETARAPERLEGLSSSALPSEWSRWMLERADAPRTERAEPRSRRRRRGRGASASP</sequence>